<dbReference type="GO" id="GO:0005525">
    <property type="term" value="F:GTP binding"/>
    <property type="evidence" value="ECO:0007669"/>
    <property type="project" value="UniProtKB-KW"/>
</dbReference>
<evidence type="ECO:0000256" key="3">
    <source>
        <dbReference type="ARBA" id="ARBA00022741"/>
    </source>
</evidence>
<protein>
    <recommendedName>
        <fullName evidence="7">Nephrocystin 3-like N-terminal domain-containing protein</fullName>
    </recommendedName>
</protein>
<dbReference type="InterPro" id="IPR052705">
    <property type="entry name" value="Gliding_Motility_GTPase"/>
</dbReference>
<comment type="caution">
    <text evidence="8">The sequence shown here is derived from an EMBL/GenBank/DDBJ whole genome shotgun (WGS) entry which is preliminary data.</text>
</comment>
<keyword evidence="3" id="KW-0547">Nucleotide-binding</keyword>
<dbReference type="SUPFAM" id="SSF52540">
    <property type="entry name" value="P-loop containing nucleoside triphosphate hydrolases"/>
    <property type="match status" value="2"/>
</dbReference>
<keyword evidence="4" id="KW-0378">Hydrolase</keyword>
<dbReference type="Pfam" id="PF24883">
    <property type="entry name" value="NPHP3_N"/>
    <property type="match status" value="1"/>
</dbReference>
<evidence type="ECO:0000256" key="1">
    <source>
        <dbReference type="ARBA" id="ARBA00005290"/>
    </source>
</evidence>
<gene>
    <name evidence="8" type="ORF">Phou_056510</name>
</gene>
<dbReference type="InterPro" id="IPR056884">
    <property type="entry name" value="NPHP3-like_N"/>
</dbReference>
<evidence type="ECO:0000256" key="5">
    <source>
        <dbReference type="ARBA" id="ARBA00023134"/>
    </source>
</evidence>
<dbReference type="SUPFAM" id="SSF69322">
    <property type="entry name" value="Tricorn protease domain 2"/>
    <property type="match status" value="1"/>
</dbReference>
<dbReference type="GO" id="GO:0016787">
    <property type="term" value="F:hydrolase activity"/>
    <property type="evidence" value="ECO:0007669"/>
    <property type="project" value="UniProtKB-KW"/>
</dbReference>
<sequence>MLAACGASDPAFNGRFTEAVVNVLTADTESAVDVGTDQDQIPLDTVARRISRELRRLVDQADAFYQESVGSPLALGDEPPAAPFFPNPAYDHGARRSQSQARRAVDAGTAPFFDDVDEGLDPRHFLRTASGIGDRASEGIGCFRGRRSELSTLSEWFDGHDDTRLRVVTGSPGAGKSAMLGVLVCAAHPLLRAATRYIWTDVHRAPGPCRHLAAVHARQRSTVEIIASIGRQLGISDADHDLRTVSELLSALREAQTAPVVVLDALDEATDHQTVLTSLVMPLAEQQRFDGSPLCRLLVGTRPWPDFKSLLELADSLGGTTDLDQVDPTRLRRDLEDYVADLMRWHDPYDEPGYVAARQRFAHTVAGQLASDEYRTDERRWGEFLVAGLYANHVLARHEPVRSEEEAAELGRAVPHTLPDLLELDLASRAGTQWLRPVLAALAHARGDGMPAQTLRHAAPVFHPEREKATGPASWPAVAAALEAGRFYLRRTTDVDGTILFRLFHQGLADYLKRHPVSAAVEEAGFERGRRLFDALVAPLTTEGGRRWDHAEPYLLRHAMQHAYGEHATPTGAEHDAHTGTSYRKGPLAADAEFLVHADPATCVDSPVLWLSKERWAEIAESAEPLRRQLLALEAASQGFANAARRLCRPPGRLPLMWQPVWYRYGARVACHFEALRRTALGYADGRVEVRGWTGLGGPQPLPVHKSPVNALWTGLVSNQPVVASGDLSGDIAVRAGDGGTVYLPTSKSHARAVAALSITQLGQHTLILSTDATGRALVHRMASPPDVTRSATRVANWQGGPVQARVDAKPAASGGPTARVAFTVEGRALVATVEAETQLVVADRAGDRPSLVRYQVDAPIRAITASDAGHLAVVTDKGVVLFEPSAHLPPAEPTTPDAVTSAKLFIAGGFATGVTTAIGSVSEIAPLTTEAILTSAGVGVDDTSQVPGKTTTTVALDFGRVTFDRDLILYLFGTGGATRRWFLWDEIVRGAIGAVVLVDTRRLADSFAAVDFFEDRRLPYVVAVNCFDGQAHYSPEDIRGALALAPDVPVVLCDARSRESVKQVLISLVEYALTLLLRGRADPAPAPGSVATPARADAGLPRRTGTHPARADS</sequence>
<reference evidence="8 9" key="1">
    <citation type="submission" date="2020-03" db="EMBL/GenBank/DDBJ databases">
        <title>Whole genome shotgun sequence of Phytohabitans houttuyneae NBRC 108639.</title>
        <authorList>
            <person name="Komaki H."/>
            <person name="Tamura T."/>
        </authorList>
    </citation>
    <scope>NUCLEOTIDE SEQUENCE [LARGE SCALE GENOMIC DNA]</scope>
    <source>
        <strain evidence="8 9">NBRC 108639</strain>
    </source>
</reference>
<reference evidence="8 9" key="2">
    <citation type="submission" date="2020-03" db="EMBL/GenBank/DDBJ databases">
        <authorList>
            <person name="Ichikawa N."/>
            <person name="Kimura A."/>
            <person name="Kitahashi Y."/>
            <person name="Uohara A."/>
        </authorList>
    </citation>
    <scope>NUCLEOTIDE SEQUENCE [LARGE SCALE GENOMIC DNA]</scope>
    <source>
        <strain evidence="8 9">NBRC 108639</strain>
    </source>
</reference>
<evidence type="ECO:0000256" key="6">
    <source>
        <dbReference type="SAM" id="MobiDB-lite"/>
    </source>
</evidence>
<dbReference type="InterPro" id="IPR027417">
    <property type="entry name" value="P-loop_NTPase"/>
</dbReference>
<dbReference type="Proteomes" id="UP000482800">
    <property type="component" value="Unassembled WGS sequence"/>
</dbReference>
<keyword evidence="5" id="KW-0342">GTP-binding</keyword>
<keyword evidence="9" id="KW-1185">Reference proteome</keyword>
<name>A0A6V8KG62_9ACTN</name>
<accession>A0A6V8KG62</accession>
<evidence type="ECO:0000256" key="2">
    <source>
        <dbReference type="ARBA" id="ARBA00022737"/>
    </source>
</evidence>
<dbReference type="EMBL" id="BLPF01000002">
    <property type="protein sequence ID" value="GFJ81471.1"/>
    <property type="molecule type" value="Genomic_DNA"/>
</dbReference>
<feature type="region of interest" description="Disordered" evidence="6">
    <location>
        <begin position="75"/>
        <end position="101"/>
    </location>
</feature>
<dbReference type="Pfam" id="PF03029">
    <property type="entry name" value="ATP_bind_1"/>
    <property type="match status" value="1"/>
</dbReference>
<evidence type="ECO:0000256" key="4">
    <source>
        <dbReference type="ARBA" id="ARBA00022801"/>
    </source>
</evidence>
<dbReference type="AlphaFoldDB" id="A0A6V8KG62"/>
<evidence type="ECO:0000313" key="9">
    <source>
        <dbReference type="Proteomes" id="UP000482800"/>
    </source>
</evidence>
<keyword evidence="2" id="KW-0677">Repeat</keyword>
<feature type="region of interest" description="Disordered" evidence="6">
    <location>
        <begin position="1084"/>
        <end position="1114"/>
    </location>
</feature>
<proteinExistence type="inferred from homology"/>
<dbReference type="PANTHER" id="PTHR42708">
    <property type="entry name" value="ATP/GTP-BINDING PROTEIN-RELATED"/>
    <property type="match status" value="1"/>
</dbReference>
<organism evidence="8 9">
    <name type="scientific">Phytohabitans houttuyneae</name>
    <dbReference type="NCBI Taxonomy" id="1076126"/>
    <lineage>
        <taxon>Bacteria</taxon>
        <taxon>Bacillati</taxon>
        <taxon>Actinomycetota</taxon>
        <taxon>Actinomycetes</taxon>
        <taxon>Micromonosporales</taxon>
        <taxon>Micromonosporaceae</taxon>
    </lineage>
</organism>
<evidence type="ECO:0000259" key="7">
    <source>
        <dbReference type="Pfam" id="PF24883"/>
    </source>
</evidence>
<dbReference type="Gene3D" id="3.40.50.300">
    <property type="entry name" value="P-loop containing nucleotide triphosphate hydrolases"/>
    <property type="match status" value="2"/>
</dbReference>
<comment type="similarity">
    <text evidence="1">Belongs to the GPN-loop GTPase family.</text>
</comment>
<dbReference type="InterPro" id="IPR004130">
    <property type="entry name" value="Gpn"/>
</dbReference>
<evidence type="ECO:0000313" key="8">
    <source>
        <dbReference type="EMBL" id="GFJ81471.1"/>
    </source>
</evidence>
<dbReference type="PANTHER" id="PTHR42708:SF1">
    <property type="entry name" value="GLIDING MOTILITY PROTEIN MGLA"/>
    <property type="match status" value="1"/>
</dbReference>
<feature type="domain" description="Nephrocystin 3-like N-terminal" evidence="7">
    <location>
        <begin position="152"/>
        <end position="281"/>
    </location>
</feature>